<name>A0ABW6HE37_9ACTN</name>
<proteinExistence type="predicted"/>
<evidence type="ECO:0000313" key="1">
    <source>
        <dbReference type="EMBL" id="MFE1754475.1"/>
    </source>
</evidence>
<dbReference type="EMBL" id="JBHYTS010000060">
    <property type="protein sequence ID" value="MFE1754475.1"/>
    <property type="molecule type" value="Genomic_DNA"/>
</dbReference>
<dbReference type="Proteomes" id="UP001599756">
    <property type="component" value="Unassembled WGS sequence"/>
</dbReference>
<comment type="caution">
    <text evidence="1">The sequence shown here is derived from an EMBL/GenBank/DDBJ whole genome shotgun (WGS) entry which is preliminary data.</text>
</comment>
<dbReference type="RefSeq" id="WP_381801897.1">
    <property type="nucleotide sequence ID" value="NZ_JBHYTS010000060.1"/>
</dbReference>
<keyword evidence="2" id="KW-1185">Reference proteome</keyword>
<gene>
    <name evidence="1" type="ORF">ACFW88_28685</name>
</gene>
<evidence type="ECO:0000313" key="2">
    <source>
        <dbReference type="Proteomes" id="UP001599756"/>
    </source>
</evidence>
<reference evidence="1 2" key="1">
    <citation type="submission" date="2024-09" db="EMBL/GenBank/DDBJ databases">
        <title>The Natural Products Discovery Center: Release of the First 8490 Sequenced Strains for Exploring Actinobacteria Biosynthetic Diversity.</title>
        <authorList>
            <person name="Kalkreuter E."/>
            <person name="Kautsar S.A."/>
            <person name="Yang D."/>
            <person name="Bader C.D."/>
            <person name="Teijaro C.N."/>
            <person name="Fluegel L."/>
            <person name="Davis C.M."/>
            <person name="Simpson J.R."/>
            <person name="Lauterbach L."/>
            <person name="Steele A.D."/>
            <person name="Gui C."/>
            <person name="Meng S."/>
            <person name="Li G."/>
            <person name="Viehrig K."/>
            <person name="Ye F."/>
            <person name="Su P."/>
            <person name="Kiefer A.F."/>
            <person name="Nichols A."/>
            <person name="Cepeda A.J."/>
            <person name="Yan W."/>
            <person name="Fan B."/>
            <person name="Jiang Y."/>
            <person name="Adhikari A."/>
            <person name="Zheng C.-J."/>
            <person name="Schuster L."/>
            <person name="Cowan T.M."/>
            <person name="Smanski M.J."/>
            <person name="Chevrette M.G."/>
            <person name="De Carvalho L.P.S."/>
            <person name="Shen B."/>
        </authorList>
    </citation>
    <scope>NUCLEOTIDE SEQUENCE [LARGE SCALE GENOMIC DNA]</scope>
    <source>
        <strain evidence="1 2">NPDC059500</strain>
    </source>
</reference>
<protein>
    <submittedName>
        <fullName evidence="1">Uncharacterized protein</fullName>
    </submittedName>
</protein>
<accession>A0ABW6HE37</accession>
<sequence length="125" mass="13322">MVQALERAVLPAFHEEDADCENLSGAAVCMEPDAELASASVSVGWRCRPDMLEAASDALTPPVTTRRPSGIRDIGLHMQSALVKILLSAGIIATPENDNVNPERVLVFGTMPPALRPVFVPPGTY</sequence>
<organism evidence="1 2">
    <name type="scientific">Streptomyces anandii</name>
    <dbReference type="NCBI Taxonomy" id="285454"/>
    <lineage>
        <taxon>Bacteria</taxon>
        <taxon>Bacillati</taxon>
        <taxon>Actinomycetota</taxon>
        <taxon>Actinomycetes</taxon>
        <taxon>Kitasatosporales</taxon>
        <taxon>Streptomycetaceae</taxon>
        <taxon>Streptomyces</taxon>
    </lineage>
</organism>